<dbReference type="SMART" id="SM00855">
    <property type="entry name" value="PGAM"/>
    <property type="match status" value="1"/>
</dbReference>
<dbReference type="InterPro" id="IPR013078">
    <property type="entry name" value="His_Pase_superF_clade-1"/>
</dbReference>
<organism evidence="1 2">
    <name type="scientific">Fluviibacter phosphoraccumulans</name>
    <dbReference type="NCBI Taxonomy" id="1751046"/>
    <lineage>
        <taxon>Bacteria</taxon>
        <taxon>Pseudomonadati</taxon>
        <taxon>Pseudomonadota</taxon>
        <taxon>Betaproteobacteria</taxon>
        <taxon>Rhodocyclales</taxon>
        <taxon>Fluviibacteraceae</taxon>
        <taxon>Fluviibacter</taxon>
    </lineage>
</organism>
<keyword evidence="2" id="KW-1185">Reference proteome</keyword>
<evidence type="ECO:0000313" key="1">
    <source>
        <dbReference type="EMBL" id="BBU68151.1"/>
    </source>
</evidence>
<dbReference type="InterPro" id="IPR050275">
    <property type="entry name" value="PGM_Phosphatase"/>
</dbReference>
<name>A0A679HWM2_9RHOO</name>
<dbReference type="SUPFAM" id="SSF53254">
    <property type="entry name" value="Phosphoglycerate mutase-like"/>
    <property type="match status" value="1"/>
</dbReference>
<dbReference type="Pfam" id="PF00300">
    <property type="entry name" value="His_Phos_1"/>
    <property type="match status" value="1"/>
</dbReference>
<protein>
    <submittedName>
        <fullName evidence="1">Phosphoglycerate mutase</fullName>
    </submittedName>
</protein>
<reference evidence="2" key="1">
    <citation type="submission" date="2020-01" db="EMBL/GenBank/DDBJ databases">
        <title>Phosphoaccumulans saitamaens gen. nov., sp. nov., a polyphosphate accumulating bacterium isolated from surface river water.</title>
        <authorList>
            <person name="Watanabe K."/>
            <person name="Suda W."/>
        </authorList>
    </citation>
    <scope>NUCLEOTIDE SEQUENCE [LARGE SCALE GENOMIC DNA]</scope>
    <source>
        <strain evidence="2">ICHIAU1</strain>
    </source>
</reference>
<dbReference type="PANTHER" id="PTHR48100">
    <property type="entry name" value="BROAD-SPECIFICITY PHOSPHATASE YOR283W-RELATED"/>
    <property type="match status" value="1"/>
</dbReference>
<accession>A0A679HWM2</accession>
<dbReference type="Gene3D" id="3.40.50.1240">
    <property type="entry name" value="Phosphoglycerate mutase-like"/>
    <property type="match status" value="1"/>
</dbReference>
<dbReference type="EMBL" id="AP022345">
    <property type="protein sequence ID" value="BBU68151.1"/>
    <property type="molecule type" value="Genomic_DNA"/>
</dbReference>
<dbReference type="OrthoDB" id="5296884at2"/>
<dbReference type="GO" id="GO:0016791">
    <property type="term" value="F:phosphatase activity"/>
    <property type="evidence" value="ECO:0007669"/>
    <property type="project" value="TreeGrafter"/>
</dbReference>
<proteinExistence type="predicted"/>
<dbReference type="InterPro" id="IPR029033">
    <property type="entry name" value="His_PPase_superfam"/>
</dbReference>
<dbReference type="RefSeq" id="WP_162048908.1">
    <property type="nucleotide sequence ID" value="NZ_AP019011.1"/>
</dbReference>
<dbReference type="Proteomes" id="UP000463961">
    <property type="component" value="Chromosome"/>
</dbReference>
<dbReference type="AlphaFoldDB" id="A0A679HWM2"/>
<sequence>MKSIRLWLIRHLPPAVPAGVCYGQTDLALQTPISQQSDAVNALRQKLPLSVPVFSSPLRRCAELADMLNRTPLHDQRLKELHFGHWEMQAWEAIGPEALDAWAGDLAGFRPPGGETGYELQQRVLHWLKEISAIHDEVIVITHAGVIRALQAYHQKLPGAQWLTLRYDYGQLVCLDFTIDQIDAAPVQ</sequence>
<gene>
    <name evidence="1" type="ORF">ICHIAU1_04340</name>
</gene>
<dbReference type="CDD" id="cd07067">
    <property type="entry name" value="HP_PGM_like"/>
    <property type="match status" value="1"/>
</dbReference>
<evidence type="ECO:0000313" key="2">
    <source>
        <dbReference type="Proteomes" id="UP000463961"/>
    </source>
</evidence>